<comment type="caution">
    <text evidence="1">The sequence shown here is derived from an EMBL/GenBank/DDBJ whole genome shotgun (WGS) entry which is preliminary data.</text>
</comment>
<protein>
    <submittedName>
        <fullName evidence="1">Uncharacterized protein</fullName>
    </submittedName>
</protein>
<dbReference type="Proteomes" id="UP000284656">
    <property type="component" value="Unassembled WGS sequence"/>
</dbReference>
<evidence type="ECO:0000313" key="1">
    <source>
        <dbReference type="EMBL" id="ROM59186.1"/>
    </source>
</evidence>
<gene>
    <name evidence="1" type="ORF">BK648_00995</name>
</gene>
<dbReference type="EMBL" id="MOAY01000016">
    <property type="protein sequence ID" value="ROM59186.1"/>
    <property type="molecule type" value="Genomic_DNA"/>
</dbReference>
<evidence type="ECO:0000313" key="2">
    <source>
        <dbReference type="Proteomes" id="UP000284656"/>
    </source>
</evidence>
<organism evidence="1 2">
    <name type="scientific">Pseudomonas poae</name>
    <dbReference type="NCBI Taxonomy" id="200451"/>
    <lineage>
        <taxon>Bacteria</taxon>
        <taxon>Pseudomonadati</taxon>
        <taxon>Pseudomonadota</taxon>
        <taxon>Gammaproteobacteria</taxon>
        <taxon>Pseudomonadales</taxon>
        <taxon>Pseudomonadaceae</taxon>
        <taxon>Pseudomonas</taxon>
    </lineage>
</organism>
<proteinExistence type="predicted"/>
<accession>A0A423FKL1</accession>
<dbReference type="AlphaFoldDB" id="A0A423FKL1"/>
<sequence>MKKLEISVIRNSVREKAIIEYERRTSTLSIEFSNGVQKTFTEIDVYTCFGSLRKEFSDVKFLCKGSKVNVYPSAMASQMSGGVVAYEVRIGDPNAELVRIFDYEENDLTNNINEQIAYRAKWAESQY</sequence>
<name>A0A423FKL1_9PSED</name>
<reference evidence="1 2" key="1">
    <citation type="submission" date="2016-10" db="EMBL/GenBank/DDBJ databases">
        <title>Comparative genome analysis of multiple Pseudomonas spp. focuses on biocontrol and plant growth promoting traits.</title>
        <authorList>
            <person name="Tao X.-Y."/>
            <person name="Taylor C.G."/>
        </authorList>
    </citation>
    <scope>NUCLEOTIDE SEQUENCE [LARGE SCALE GENOMIC DNA]</scope>
    <source>
        <strain evidence="1 2">29G9</strain>
    </source>
</reference>
<dbReference type="RefSeq" id="WP_123714403.1">
    <property type="nucleotide sequence ID" value="NZ_MOAY01000016.1"/>
</dbReference>